<dbReference type="InterPro" id="IPR007169">
    <property type="entry name" value="RemA-like"/>
</dbReference>
<evidence type="ECO:0008006" key="3">
    <source>
        <dbReference type="Google" id="ProtNLM"/>
    </source>
</evidence>
<protein>
    <recommendedName>
        <fullName evidence="3">DUF370 domain-containing protein</fullName>
    </recommendedName>
</protein>
<evidence type="ECO:0000313" key="2">
    <source>
        <dbReference type="Proteomes" id="UP000237947"/>
    </source>
</evidence>
<dbReference type="PANTHER" id="PTHR38449">
    <property type="entry name" value="REGULATORY PROTEIN TM_1690-RELATED"/>
    <property type="match status" value="1"/>
</dbReference>
<dbReference type="AlphaFoldDB" id="A0A2S0KQ80"/>
<dbReference type="KEGG" id="fsa:C5Q98_07365"/>
<name>A0A2S0KQ80_9FIRM</name>
<organism evidence="1 2">
    <name type="scientific">Fastidiosipila sanguinis</name>
    <dbReference type="NCBI Taxonomy" id="236753"/>
    <lineage>
        <taxon>Bacteria</taxon>
        <taxon>Bacillati</taxon>
        <taxon>Bacillota</taxon>
        <taxon>Clostridia</taxon>
        <taxon>Eubacteriales</taxon>
        <taxon>Oscillospiraceae</taxon>
        <taxon>Fastidiosipila</taxon>
    </lineage>
</organism>
<reference evidence="2" key="1">
    <citation type="submission" date="2018-02" db="EMBL/GenBank/DDBJ databases">
        <authorList>
            <person name="Holder M.E."/>
            <person name="Ajami N.J."/>
            <person name="Petrosino J.F."/>
        </authorList>
    </citation>
    <scope>NUCLEOTIDE SEQUENCE [LARGE SCALE GENOMIC DNA]</scope>
    <source>
        <strain evidence="2">CCUG 47711</strain>
    </source>
</reference>
<evidence type="ECO:0000313" key="1">
    <source>
        <dbReference type="EMBL" id="AVM43164.1"/>
    </source>
</evidence>
<dbReference type="EMBL" id="CP027226">
    <property type="protein sequence ID" value="AVM43164.1"/>
    <property type="molecule type" value="Genomic_DNA"/>
</dbReference>
<proteinExistence type="predicted"/>
<accession>A0A2S0KQ80</accession>
<sequence>MVGPDSAPGKRMIQDARDRFALIDATAGKKTKTVLVMDSDHVILSAWDAEKILANQVLPEENA</sequence>
<dbReference type="Pfam" id="PF04025">
    <property type="entry name" value="RemA-like"/>
    <property type="match status" value="1"/>
</dbReference>
<keyword evidence="2" id="KW-1185">Reference proteome</keyword>
<dbReference type="PANTHER" id="PTHR38449:SF1">
    <property type="entry name" value="REGULATORY PROTEIN SSL2874-RELATED"/>
    <property type="match status" value="1"/>
</dbReference>
<dbReference type="OrthoDB" id="5432174at2"/>
<gene>
    <name evidence="1" type="ORF">C5Q98_07365</name>
</gene>
<dbReference type="Proteomes" id="UP000237947">
    <property type="component" value="Chromosome"/>
</dbReference>